<dbReference type="KEGG" id="vg:54991630"/>
<organism evidence="1 2">
    <name type="scientific">Dickeya phage Ninurta</name>
    <dbReference type="NCBI Taxonomy" id="2163631"/>
    <lineage>
        <taxon>Viruses</taxon>
        <taxon>Duplodnaviria</taxon>
        <taxon>Heunggongvirae</taxon>
        <taxon>Uroviricota</taxon>
        <taxon>Caudoviricetes</taxon>
        <taxon>Autographivirales</taxon>
        <taxon>Autotranscriptaviridae</taxon>
        <taxon>Studiervirinae</taxon>
        <taxon>Ningirsuvirus</taxon>
        <taxon>Ningirsuvirus ninurta</taxon>
    </lineage>
</organism>
<dbReference type="Proteomes" id="UP000246538">
    <property type="component" value="Segment"/>
</dbReference>
<dbReference type="Pfam" id="PF16857">
    <property type="entry name" value="RNA_pol_inhib"/>
    <property type="match status" value="1"/>
</dbReference>
<name>A0A2S1GTE3_9CAUD</name>
<protein>
    <submittedName>
        <fullName evidence="1">RNA polymerase inhibitor</fullName>
    </submittedName>
</protein>
<dbReference type="Gene3D" id="3.10.20.510">
    <property type="entry name" value="RNA polymerase inhibitor"/>
    <property type="match status" value="1"/>
</dbReference>
<dbReference type="RefSeq" id="YP_009801121.1">
    <property type="nucleotide sequence ID" value="NC_047964.1"/>
</dbReference>
<dbReference type="InterPro" id="IPR016412">
    <property type="entry name" value="RNA_pol_inhibitor"/>
</dbReference>
<proteinExistence type="predicted"/>
<reference evidence="2" key="1">
    <citation type="submission" date="2018-03" db="EMBL/GenBank/DDBJ databases">
        <title>Phage therapy in agriculture - a green tech approach to combat plant pathogenic bacteria.</title>
        <authorList>
            <person name="Carstens A.B."/>
            <person name="Djurhuus A.M."/>
            <person name="Hansen L.H."/>
        </authorList>
    </citation>
    <scope>NUCLEOTIDE SEQUENCE [LARGE SCALE GENOMIC DNA]</scope>
</reference>
<evidence type="ECO:0000313" key="1">
    <source>
        <dbReference type="EMBL" id="AWD92632.1"/>
    </source>
</evidence>
<dbReference type="EMBL" id="MH059639">
    <property type="protein sequence ID" value="AWD92632.1"/>
    <property type="molecule type" value="Genomic_DNA"/>
</dbReference>
<accession>A0A2S1GTE3</accession>
<sequence>MSEKVGGLVPKSKKFFVTIENAKESFEVPVFAIDIEDAQAQAVLYEDAGFEVVRIRPEVKRA</sequence>
<keyword evidence="2" id="KW-1185">Reference proteome</keyword>
<evidence type="ECO:0000313" key="2">
    <source>
        <dbReference type="Proteomes" id="UP000246538"/>
    </source>
</evidence>
<dbReference type="GeneID" id="54991630"/>
<dbReference type="InterPro" id="IPR038715">
    <property type="entry name" value="RNA_pol_inhibitor_sf"/>
</dbReference>